<dbReference type="InterPro" id="IPR038573">
    <property type="entry name" value="BrnT_sf"/>
</dbReference>
<dbReference type="InterPro" id="IPR007460">
    <property type="entry name" value="BrnT_toxin"/>
</dbReference>
<sequence>MRINRRVYEFEWDKGNINKNIKHKVEDKETEEVFFDDRKVIYKDILHSNKEKRYILLGKTKVKRLLFIVFTQRKNKIRIISARNINKKEVYLYEKKA</sequence>
<reference evidence="1 2" key="1">
    <citation type="journal article" date="2016" name="Nat. Commun.">
        <title>Thousands of microbial genomes shed light on interconnected biogeochemical processes in an aquifer system.</title>
        <authorList>
            <person name="Anantharaman K."/>
            <person name="Brown C.T."/>
            <person name="Hug L.A."/>
            <person name="Sharon I."/>
            <person name="Castelle C.J."/>
            <person name="Probst A.J."/>
            <person name="Thomas B.C."/>
            <person name="Singh A."/>
            <person name="Wilkins M.J."/>
            <person name="Karaoz U."/>
            <person name="Brodie E.L."/>
            <person name="Williams K.H."/>
            <person name="Hubbard S.S."/>
            <person name="Banfield J.F."/>
        </authorList>
    </citation>
    <scope>NUCLEOTIDE SEQUENCE [LARGE SCALE GENOMIC DNA]</scope>
</reference>
<gene>
    <name evidence="1" type="ORF">A3F29_04280</name>
</gene>
<accession>A0A1F7HIZ0</accession>
<proteinExistence type="predicted"/>
<dbReference type="AlphaFoldDB" id="A0A1F7HIZ0"/>
<comment type="caution">
    <text evidence="1">The sequence shown here is derived from an EMBL/GenBank/DDBJ whole genome shotgun (WGS) entry which is preliminary data.</text>
</comment>
<evidence type="ECO:0008006" key="3">
    <source>
        <dbReference type="Google" id="ProtNLM"/>
    </source>
</evidence>
<dbReference type="EMBL" id="MFZV01000034">
    <property type="protein sequence ID" value="OGK30956.1"/>
    <property type="molecule type" value="Genomic_DNA"/>
</dbReference>
<organism evidence="1 2">
    <name type="scientific">Candidatus Roizmanbacteria bacterium RIFCSPHIGHO2_12_FULL_33_9</name>
    <dbReference type="NCBI Taxonomy" id="1802045"/>
    <lineage>
        <taxon>Bacteria</taxon>
        <taxon>Candidatus Roizmaniibacteriota</taxon>
    </lineage>
</organism>
<protein>
    <recommendedName>
        <fullName evidence="3">Toxin</fullName>
    </recommendedName>
</protein>
<evidence type="ECO:0000313" key="1">
    <source>
        <dbReference type="EMBL" id="OGK30956.1"/>
    </source>
</evidence>
<dbReference type="Gene3D" id="3.10.450.530">
    <property type="entry name" value="Ribonuclease toxin, BrnT, of type II toxin-antitoxin system"/>
    <property type="match status" value="1"/>
</dbReference>
<dbReference type="Proteomes" id="UP000177199">
    <property type="component" value="Unassembled WGS sequence"/>
</dbReference>
<evidence type="ECO:0000313" key="2">
    <source>
        <dbReference type="Proteomes" id="UP000177199"/>
    </source>
</evidence>
<name>A0A1F7HIZ0_9BACT</name>
<dbReference type="Pfam" id="PF04365">
    <property type="entry name" value="BrnT_toxin"/>
    <property type="match status" value="1"/>
</dbReference>